<evidence type="ECO:0000256" key="3">
    <source>
        <dbReference type="ARBA" id="ARBA00023157"/>
    </source>
</evidence>
<name>A0A8K0GI83_IGNLU</name>
<dbReference type="GO" id="GO:0005886">
    <property type="term" value="C:plasma membrane"/>
    <property type="evidence" value="ECO:0007669"/>
    <property type="project" value="TreeGrafter"/>
</dbReference>
<protein>
    <recommendedName>
        <fullName evidence="7">Ig-like domain-containing protein</fullName>
    </recommendedName>
</protein>
<evidence type="ECO:0000313" key="9">
    <source>
        <dbReference type="Proteomes" id="UP000801492"/>
    </source>
</evidence>
<reference evidence="8" key="1">
    <citation type="submission" date="2019-08" db="EMBL/GenBank/DDBJ databases">
        <title>The genome of the North American firefly Photinus pyralis.</title>
        <authorList>
            <consortium name="Photinus pyralis genome working group"/>
            <person name="Fallon T.R."/>
            <person name="Sander Lower S.E."/>
            <person name="Weng J.-K."/>
        </authorList>
    </citation>
    <scope>NUCLEOTIDE SEQUENCE</scope>
    <source>
        <strain evidence="8">TRF0915ILg1</strain>
        <tissue evidence="8">Whole body</tissue>
    </source>
</reference>
<dbReference type="SUPFAM" id="SSF48726">
    <property type="entry name" value="Immunoglobulin"/>
    <property type="match status" value="2"/>
</dbReference>
<evidence type="ECO:0000256" key="1">
    <source>
        <dbReference type="ARBA" id="ARBA00004479"/>
    </source>
</evidence>
<dbReference type="PROSITE" id="PS50835">
    <property type="entry name" value="IG_LIKE"/>
    <property type="match status" value="2"/>
</dbReference>
<dbReference type="SMART" id="SM00409">
    <property type="entry name" value="IG"/>
    <property type="match status" value="1"/>
</dbReference>
<dbReference type="InterPro" id="IPR007110">
    <property type="entry name" value="Ig-like_dom"/>
</dbReference>
<comment type="subcellular location">
    <subcellularLocation>
        <location evidence="1">Membrane</location>
        <topology evidence="1">Single-pass type I membrane protein</topology>
    </subcellularLocation>
</comment>
<evidence type="ECO:0000256" key="5">
    <source>
        <dbReference type="ARBA" id="ARBA00023319"/>
    </source>
</evidence>
<dbReference type="EMBL" id="VTPC01002316">
    <property type="protein sequence ID" value="KAF2900256.1"/>
    <property type="molecule type" value="Genomic_DNA"/>
</dbReference>
<proteinExistence type="predicted"/>
<dbReference type="Pfam" id="PF00047">
    <property type="entry name" value="ig"/>
    <property type="match status" value="1"/>
</dbReference>
<feature type="domain" description="Ig-like" evidence="7">
    <location>
        <begin position="35"/>
        <end position="141"/>
    </location>
</feature>
<dbReference type="PANTHER" id="PTHR11640">
    <property type="entry name" value="NEPHRIN"/>
    <property type="match status" value="1"/>
</dbReference>
<keyword evidence="4" id="KW-0325">Glycoprotein</keyword>
<feature type="compositionally biased region" description="Polar residues" evidence="6">
    <location>
        <begin position="200"/>
        <end position="211"/>
    </location>
</feature>
<feature type="region of interest" description="Disordered" evidence="6">
    <location>
        <begin position="194"/>
        <end position="219"/>
    </location>
</feature>
<feature type="domain" description="Ig-like" evidence="7">
    <location>
        <begin position="146"/>
        <end position="219"/>
    </location>
</feature>
<dbReference type="InterPro" id="IPR051275">
    <property type="entry name" value="Cell_adhesion_signaling"/>
</dbReference>
<keyword evidence="9" id="KW-1185">Reference proteome</keyword>
<evidence type="ECO:0000313" key="8">
    <source>
        <dbReference type="EMBL" id="KAF2900256.1"/>
    </source>
</evidence>
<dbReference type="GO" id="GO:0050839">
    <property type="term" value="F:cell adhesion molecule binding"/>
    <property type="evidence" value="ECO:0007669"/>
    <property type="project" value="TreeGrafter"/>
</dbReference>
<accession>A0A8K0GI83</accession>
<evidence type="ECO:0000259" key="7">
    <source>
        <dbReference type="PROSITE" id="PS50835"/>
    </source>
</evidence>
<dbReference type="Proteomes" id="UP000801492">
    <property type="component" value="Unassembled WGS sequence"/>
</dbReference>
<comment type="caution">
    <text evidence="8">The sequence shown here is derived from an EMBL/GenBank/DDBJ whole genome shotgun (WGS) entry which is preliminary data.</text>
</comment>
<dbReference type="InterPro" id="IPR003599">
    <property type="entry name" value="Ig_sub"/>
</dbReference>
<dbReference type="OrthoDB" id="5857426at2759"/>
<dbReference type="GO" id="GO:0005911">
    <property type="term" value="C:cell-cell junction"/>
    <property type="evidence" value="ECO:0007669"/>
    <property type="project" value="TreeGrafter"/>
</dbReference>
<evidence type="ECO:0000256" key="2">
    <source>
        <dbReference type="ARBA" id="ARBA00023136"/>
    </source>
</evidence>
<keyword evidence="3" id="KW-1015">Disulfide bond</keyword>
<dbReference type="PANTHER" id="PTHR11640:SF134">
    <property type="entry name" value="ECHINOID, ISOFORM A-RELATED"/>
    <property type="match status" value="1"/>
</dbReference>
<sequence length="219" mass="23985">MIDTIQKLSQNAMVLTSSSTKQRDTAIAQMAMAVINISTAEDITDTREGEDVTLECRFSPPTSRETPTYYWARNNKQTHDNVAIGNVPLDNNYRLNYHPEKGIYDLLISNASYDRDNGKFECKVKAGGSGANLHAQRYTLTVLTLPQQPAVAPGTHVTVTEGKRQELTCSSIGGSPDPMVRWYREGSTYPLEAALKNGGSRDQPTTATLSLTPGKDEDG</sequence>
<dbReference type="Gene3D" id="2.60.40.10">
    <property type="entry name" value="Immunoglobulins"/>
    <property type="match status" value="2"/>
</dbReference>
<keyword evidence="2" id="KW-0472">Membrane</keyword>
<dbReference type="GO" id="GO:0098609">
    <property type="term" value="P:cell-cell adhesion"/>
    <property type="evidence" value="ECO:0007669"/>
    <property type="project" value="TreeGrafter"/>
</dbReference>
<gene>
    <name evidence="8" type="ORF">ILUMI_05932</name>
</gene>
<organism evidence="8 9">
    <name type="scientific">Ignelater luminosus</name>
    <name type="common">Cucubano</name>
    <name type="synonym">Pyrophorus luminosus</name>
    <dbReference type="NCBI Taxonomy" id="2038154"/>
    <lineage>
        <taxon>Eukaryota</taxon>
        <taxon>Metazoa</taxon>
        <taxon>Ecdysozoa</taxon>
        <taxon>Arthropoda</taxon>
        <taxon>Hexapoda</taxon>
        <taxon>Insecta</taxon>
        <taxon>Pterygota</taxon>
        <taxon>Neoptera</taxon>
        <taxon>Endopterygota</taxon>
        <taxon>Coleoptera</taxon>
        <taxon>Polyphaga</taxon>
        <taxon>Elateriformia</taxon>
        <taxon>Elateroidea</taxon>
        <taxon>Elateridae</taxon>
        <taxon>Agrypninae</taxon>
        <taxon>Pyrophorini</taxon>
        <taxon>Ignelater</taxon>
    </lineage>
</organism>
<dbReference type="AlphaFoldDB" id="A0A8K0GI83"/>
<dbReference type="InterPro" id="IPR013783">
    <property type="entry name" value="Ig-like_fold"/>
</dbReference>
<dbReference type="InterPro" id="IPR036179">
    <property type="entry name" value="Ig-like_dom_sf"/>
</dbReference>
<evidence type="ECO:0000256" key="6">
    <source>
        <dbReference type="SAM" id="MobiDB-lite"/>
    </source>
</evidence>
<dbReference type="Pfam" id="PF13927">
    <property type="entry name" value="Ig_3"/>
    <property type="match status" value="1"/>
</dbReference>
<keyword evidence="5" id="KW-0393">Immunoglobulin domain</keyword>
<dbReference type="InterPro" id="IPR013151">
    <property type="entry name" value="Immunoglobulin_dom"/>
</dbReference>
<evidence type="ECO:0000256" key="4">
    <source>
        <dbReference type="ARBA" id="ARBA00023180"/>
    </source>
</evidence>
<feature type="non-terminal residue" evidence="8">
    <location>
        <position position="1"/>
    </location>
</feature>